<dbReference type="AlphaFoldDB" id="A0A259W571"/>
<evidence type="ECO:0000313" key="3">
    <source>
        <dbReference type="Proteomes" id="UP000216984"/>
    </source>
</evidence>
<reference evidence="1 3" key="1">
    <citation type="submission" date="2017-06" db="EMBL/GenBank/DDBJ databases">
        <title>Draft genome sequence of the halophilic bacterium Marinobacter vinifirmus FB1.</title>
        <authorList>
            <person name="Stepanov V.G."/>
            <person name="Roberts D.J."/>
            <person name="Fox G.E."/>
        </authorList>
    </citation>
    <scope>NUCLEOTIDE SEQUENCE [LARGE SCALE GENOMIC DNA]</scope>
    <source>
        <strain evidence="1 3">FB1</strain>
    </source>
</reference>
<reference evidence="2 4" key="2">
    <citation type="submission" date="2019-07" db="EMBL/GenBank/DDBJ databases">
        <title>The pathways for chlorine oxyanion respiration interact through the shared metabolite chlorate.</title>
        <authorList>
            <person name="Barnum T.P."/>
            <person name="Cheng Y."/>
            <person name="Hill K.A."/>
            <person name="Lucas L.N."/>
            <person name="Carlson H.K."/>
            <person name="Coates J.D."/>
        </authorList>
    </citation>
    <scope>NUCLEOTIDE SEQUENCE [LARGE SCALE GENOMIC DNA]</scope>
    <source>
        <strain evidence="2">UCB</strain>
    </source>
</reference>
<dbReference type="Proteomes" id="UP000319142">
    <property type="component" value="Unassembled WGS sequence"/>
</dbReference>
<evidence type="ECO:0000313" key="2">
    <source>
        <dbReference type="EMBL" id="TVT34142.1"/>
    </source>
</evidence>
<sequence length="123" mass="13542">MRFPAVTVVLVAGALLYVLWDQMQDEPAPEDPARYTNLAASPAKRSDVVDWAVTQIPEVCAQATGGSGERFDDCVERAESRTSTCRRAIYDNFPDNVTSEAVFRDVSITMMNCLVPESGRVQP</sequence>
<comment type="caution">
    <text evidence="2">The sequence shown here is derived from an EMBL/GenBank/DDBJ whole genome shotgun (WGS) entry which is preliminary data.</text>
</comment>
<proteinExistence type="predicted"/>
<name>A0A259W571_9GAMM</name>
<dbReference type="EMBL" id="NEFY01000001">
    <property type="protein sequence ID" value="OZC37745.1"/>
    <property type="molecule type" value="Genomic_DNA"/>
</dbReference>
<dbReference type="EMBL" id="VMRX01000015">
    <property type="protein sequence ID" value="TVT34142.1"/>
    <property type="molecule type" value="Genomic_DNA"/>
</dbReference>
<evidence type="ECO:0000313" key="4">
    <source>
        <dbReference type="Proteomes" id="UP000319142"/>
    </source>
</evidence>
<evidence type="ECO:0000313" key="1">
    <source>
        <dbReference type="EMBL" id="OZC37745.1"/>
    </source>
</evidence>
<organism evidence="2 4">
    <name type="scientific">Marinobacter vinifirmus</name>
    <dbReference type="NCBI Taxonomy" id="355591"/>
    <lineage>
        <taxon>Bacteria</taxon>
        <taxon>Pseudomonadati</taxon>
        <taxon>Pseudomonadota</taxon>
        <taxon>Gammaproteobacteria</taxon>
        <taxon>Pseudomonadales</taxon>
        <taxon>Marinobacteraceae</taxon>
        <taxon>Marinobacter</taxon>
    </lineage>
</organism>
<keyword evidence="3" id="KW-1185">Reference proteome</keyword>
<protein>
    <submittedName>
        <fullName evidence="2">Uncharacterized protein</fullName>
    </submittedName>
</protein>
<accession>A0A259W571</accession>
<dbReference type="RefSeq" id="WP_022987933.1">
    <property type="nucleotide sequence ID" value="NZ_NEFY01000001.1"/>
</dbReference>
<dbReference type="Proteomes" id="UP000216984">
    <property type="component" value="Unassembled WGS sequence"/>
</dbReference>
<gene>
    <name evidence="1" type="ORF">B9Q17_14485</name>
    <name evidence="2" type="ORF">FHK81_07235</name>
</gene>